<gene>
    <name evidence="1" type="ORF">L3X38_009280</name>
</gene>
<comment type="caution">
    <text evidence="1">The sequence shown here is derived from an EMBL/GenBank/DDBJ whole genome shotgun (WGS) entry which is preliminary data.</text>
</comment>
<sequence length="82" mass="9295">MVDYYTHPGNYSPVFHEKIAPYASVIVNCMYWEKQFPRLLLSTKQLQDLTRKGCVGISDFTCDIGGSIKFATKFAKDKATIP</sequence>
<dbReference type="AlphaFoldDB" id="A0AAD4ZYA6"/>
<dbReference type="Proteomes" id="UP001054821">
    <property type="component" value="Chromosome 1"/>
</dbReference>
<protein>
    <submittedName>
        <fullName evidence="1">Uncharacterized protein</fullName>
    </submittedName>
</protein>
<evidence type="ECO:0000313" key="1">
    <source>
        <dbReference type="EMBL" id="KAI5356385.1"/>
    </source>
</evidence>
<dbReference type="Gene3D" id="3.40.50.720">
    <property type="entry name" value="NAD(P)-binding Rossmann-like Domain"/>
    <property type="match status" value="1"/>
</dbReference>
<name>A0AAD4ZYA6_PRUDU</name>
<evidence type="ECO:0000313" key="2">
    <source>
        <dbReference type="Proteomes" id="UP001054821"/>
    </source>
</evidence>
<keyword evidence="2" id="KW-1185">Reference proteome</keyword>
<proteinExistence type="predicted"/>
<dbReference type="EMBL" id="JAJFAZ020000001">
    <property type="protein sequence ID" value="KAI5356385.1"/>
    <property type="molecule type" value="Genomic_DNA"/>
</dbReference>
<organism evidence="1 2">
    <name type="scientific">Prunus dulcis</name>
    <name type="common">Almond</name>
    <name type="synonym">Amygdalus dulcis</name>
    <dbReference type="NCBI Taxonomy" id="3755"/>
    <lineage>
        <taxon>Eukaryota</taxon>
        <taxon>Viridiplantae</taxon>
        <taxon>Streptophyta</taxon>
        <taxon>Embryophyta</taxon>
        <taxon>Tracheophyta</taxon>
        <taxon>Spermatophyta</taxon>
        <taxon>Magnoliopsida</taxon>
        <taxon>eudicotyledons</taxon>
        <taxon>Gunneridae</taxon>
        <taxon>Pentapetalae</taxon>
        <taxon>rosids</taxon>
        <taxon>fabids</taxon>
        <taxon>Rosales</taxon>
        <taxon>Rosaceae</taxon>
        <taxon>Amygdaloideae</taxon>
        <taxon>Amygdaleae</taxon>
        <taxon>Prunus</taxon>
    </lineage>
</organism>
<reference evidence="1 2" key="1">
    <citation type="journal article" date="2022" name="G3 (Bethesda)">
        <title>Whole-genome sequence and methylome profiling of the almond [Prunus dulcis (Mill.) D.A. Webb] cultivar 'Nonpareil'.</title>
        <authorList>
            <person name="D'Amico-Willman K.M."/>
            <person name="Ouma W.Z."/>
            <person name="Meulia T."/>
            <person name="Sideli G.M."/>
            <person name="Gradziel T.M."/>
            <person name="Fresnedo-Ramirez J."/>
        </authorList>
    </citation>
    <scope>NUCLEOTIDE SEQUENCE [LARGE SCALE GENOMIC DNA]</scope>
    <source>
        <strain evidence="1">Clone GOH B32 T37-40</strain>
    </source>
</reference>
<accession>A0AAD4ZYA6</accession>